<sequence length="138" mass="14873">MVLCFIADIIPMGMPIIQEIIAAVVANLIVMGKACTIKSDTGLLNLYEVPKFPLSASPRNLKNLIIAGSSKCIVFLKFSMTSGFTCSLIMTVIGSPGTTLSIMKVMNATPMSTGTAIKILLKKYLAIIPPFVMREFIN</sequence>
<comment type="caution">
    <text evidence="1">The sequence shown here is derived from an EMBL/GenBank/DDBJ whole genome shotgun (WGS) entry which is preliminary data.</text>
</comment>
<evidence type="ECO:0000313" key="1">
    <source>
        <dbReference type="EMBL" id="MPN31310.1"/>
    </source>
</evidence>
<dbReference type="EMBL" id="VSSQ01082794">
    <property type="protein sequence ID" value="MPN31310.1"/>
    <property type="molecule type" value="Genomic_DNA"/>
</dbReference>
<gene>
    <name evidence="1" type="ORF">SDC9_178784</name>
</gene>
<dbReference type="AlphaFoldDB" id="A0A645GY38"/>
<name>A0A645GY38_9ZZZZ</name>
<accession>A0A645GY38</accession>
<organism evidence="1">
    <name type="scientific">bioreactor metagenome</name>
    <dbReference type="NCBI Taxonomy" id="1076179"/>
    <lineage>
        <taxon>unclassified sequences</taxon>
        <taxon>metagenomes</taxon>
        <taxon>ecological metagenomes</taxon>
    </lineage>
</organism>
<reference evidence="1" key="1">
    <citation type="submission" date="2019-08" db="EMBL/GenBank/DDBJ databases">
        <authorList>
            <person name="Kucharzyk K."/>
            <person name="Murdoch R.W."/>
            <person name="Higgins S."/>
            <person name="Loffler F."/>
        </authorList>
    </citation>
    <scope>NUCLEOTIDE SEQUENCE</scope>
</reference>
<protein>
    <submittedName>
        <fullName evidence="1">Uncharacterized protein</fullName>
    </submittedName>
</protein>
<proteinExistence type="predicted"/>